<accession>A0ABU4GMD4</accession>
<dbReference type="Pfam" id="PF13408">
    <property type="entry name" value="Zn_ribbon_recom"/>
    <property type="match status" value="1"/>
</dbReference>
<organism evidence="4 5">
    <name type="scientific">Clostridium boliviensis</name>
    <dbReference type="NCBI Taxonomy" id="318465"/>
    <lineage>
        <taxon>Bacteria</taxon>
        <taxon>Bacillati</taxon>
        <taxon>Bacillota</taxon>
        <taxon>Clostridia</taxon>
        <taxon>Eubacteriales</taxon>
        <taxon>Clostridiaceae</taxon>
        <taxon>Clostridium</taxon>
    </lineage>
</organism>
<keyword evidence="1" id="KW-0175">Coiled coil</keyword>
<dbReference type="EMBL" id="JAWONS010000221">
    <property type="protein sequence ID" value="MDW2798782.1"/>
    <property type="molecule type" value="Genomic_DNA"/>
</dbReference>
<evidence type="ECO:0000256" key="1">
    <source>
        <dbReference type="SAM" id="Coils"/>
    </source>
</evidence>
<gene>
    <name evidence="4" type="ORF">RZO55_14480</name>
</gene>
<dbReference type="InterPro" id="IPR011109">
    <property type="entry name" value="DNA_bind_recombinase_dom"/>
</dbReference>
<dbReference type="InterPro" id="IPR006119">
    <property type="entry name" value="Resolv_N"/>
</dbReference>
<dbReference type="InterPro" id="IPR038109">
    <property type="entry name" value="DNA_bind_recomb_sf"/>
</dbReference>
<evidence type="ECO:0000259" key="2">
    <source>
        <dbReference type="PROSITE" id="PS51736"/>
    </source>
</evidence>
<dbReference type="Proteomes" id="UP001276854">
    <property type="component" value="Unassembled WGS sequence"/>
</dbReference>
<proteinExistence type="predicted"/>
<protein>
    <submittedName>
        <fullName evidence="4">Recombinase family protein</fullName>
    </submittedName>
</protein>
<dbReference type="SUPFAM" id="SSF53041">
    <property type="entry name" value="Resolvase-like"/>
    <property type="match status" value="1"/>
</dbReference>
<evidence type="ECO:0000313" key="4">
    <source>
        <dbReference type="EMBL" id="MDW2798782.1"/>
    </source>
</evidence>
<reference evidence="4 5" key="1">
    <citation type="submission" date="2023-10" db="EMBL/GenBank/DDBJ databases">
        <title>A novel Glycoside Hydrolase 43-Like Enzyme from Clostrdium boliviensis is an Endo-xylanase, and a Candidate for Xylooligosaccharides Production from Different Xylan Substrates.</title>
        <authorList>
            <person name="Alvarez M.T."/>
            <person name="Rocabado-Villegas L.R."/>
            <person name="Salas-Veizaga D.M."/>
            <person name="Linares-Pasten J.A."/>
            <person name="Gudmundsdottir E.E."/>
            <person name="Hreggvidsson G.O."/>
            <person name="Adlercreutz P."/>
            <person name="Nordberg Karlsson E."/>
        </authorList>
    </citation>
    <scope>NUCLEOTIDE SEQUENCE [LARGE SCALE GENOMIC DNA]</scope>
    <source>
        <strain evidence="4 5">E-1</strain>
    </source>
</reference>
<dbReference type="Pfam" id="PF07508">
    <property type="entry name" value="Recombinase"/>
    <property type="match status" value="1"/>
</dbReference>
<feature type="coiled-coil region" evidence="1">
    <location>
        <begin position="424"/>
        <end position="451"/>
    </location>
</feature>
<dbReference type="PROSITE" id="PS51736">
    <property type="entry name" value="RECOMBINASES_3"/>
    <property type="match status" value="1"/>
</dbReference>
<evidence type="ECO:0000259" key="3">
    <source>
        <dbReference type="PROSITE" id="PS51737"/>
    </source>
</evidence>
<dbReference type="Pfam" id="PF00239">
    <property type="entry name" value="Resolvase"/>
    <property type="match status" value="1"/>
</dbReference>
<dbReference type="InterPro" id="IPR036162">
    <property type="entry name" value="Resolvase-like_N_sf"/>
</dbReference>
<name>A0ABU4GMD4_9CLOT</name>
<sequence>MDAIYARQSIEKKDSLSIETQLNFARSVAVGEPGIYIDRGISGKDVIHRPEFNRLLGDIKNGVISRVLVYKLDRFTRSLLDFANIWEYMNKFGVEFVSVTENFDTSTPIGKAMIFIMAVFAQLEREQISKRVYDNYYDRIELGRWPGGPAPYGYSNAIIVQDNKKVSSLKVGESINVLEEIMKMYSYPTTSLGDIRRILTHKKCPGPNSKNWSSTAIARILRNPVSVKCDHAVYTYFKKLGVSILNPLEEFDGKQGGMLIGKQGATNRDTLKPQETTFAIGNWPGFIDSELWLKCQQKLDTNQQVVSNDGPRTSWLTGLLKCGVCGRAVMVRRYKRKTDGETIRNMRCRGKEYFDCDLALEMKIDDIEQSVEKELEALFDRCKPTPMETVHGTNEIELELIRIDEAITNLLQVLKTKTVSALTMEYVNKELKELTEKKNKLMDQKAKVIQELVTPQKIIFSELNKDDKRAVAFSYIEAVITYNDYIKLVWKK</sequence>
<dbReference type="PANTHER" id="PTHR30461">
    <property type="entry name" value="DNA-INVERTASE FROM LAMBDOID PROPHAGE"/>
    <property type="match status" value="1"/>
</dbReference>
<evidence type="ECO:0000313" key="5">
    <source>
        <dbReference type="Proteomes" id="UP001276854"/>
    </source>
</evidence>
<keyword evidence="5" id="KW-1185">Reference proteome</keyword>
<dbReference type="RefSeq" id="WP_318064989.1">
    <property type="nucleotide sequence ID" value="NZ_JAWONS010000221.1"/>
</dbReference>
<comment type="caution">
    <text evidence="4">The sequence shown here is derived from an EMBL/GenBank/DDBJ whole genome shotgun (WGS) entry which is preliminary data.</text>
</comment>
<feature type="domain" description="Recombinase" evidence="3">
    <location>
        <begin position="151"/>
        <end position="305"/>
    </location>
</feature>
<dbReference type="SMART" id="SM00857">
    <property type="entry name" value="Resolvase"/>
    <property type="match status" value="1"/>
</dbReference>
<dbReference type="InterPro" id="IPR025827">
    <property type="entry name" value="Zn_ribbon_recom_dom"/>
</dbReference>
<feature type="domain" description="Resolvase/invertase-type recombinase catalytic" evidence="2">
    <location>
        <begin position="1"/>
        <end position="143"/>
    </location>
</feature>
<dbReference type="PANTHER" id="PTHR30461:SF23">
    <property type="entry name" value="DNA RECOMBINASE-RELATED"/>
    <property type="match status" value="1"/>
</dbReference>
<dbReference type="Gene3D" id="3.40.50.1390">
    <property type="entry name" value="Resolvase, N-terminal catalytic domain"/>
    <property type="match status" value="1"/>
</dbReference>
<dbReference type="InterPro" id="IPR050639">
    <property type="entry name" value="SSR_resolvase"/>
</dbReference>
<dbReference type="PROSITE" id="PS51737">
    <property type="entry name" value="RECOMBINASE_DNA_BIND"/>
    <property type="match status" value="1"/>
</dbReference>
<dbReference type="Gene3D" id="3.90.1750.20">
    <property type="entry name" value="Putative Large Serine Recombinase, Chain B, Domain 2"/>
    <property type="match status" value="1"/>
</dbReference>
<dbReference type="CDD" id="cd00338">
    <property type="entry name" value="Ser_Recombinase"/>
    <property type="match status" value="1"/>
</dbReference>